<dbReference type="Proteomes" id="UP000031549">
    <property type="component" value="Unassembled WGS sequence"/>
</dbReference>
<comment type="caution">
    <text evidence="1">The sequence shown here is derived from an EMBL/GenBank/DDBJ whole genome shotgun (WGS) entry which is preliminary data.</text>
</comment>
<reference evidence="1 2" key="1">
    <citation type="journal article" date="2015" name="Genome Announc.">
        <title>Draft Genome Sequence of Cyanobacterium Hassallia byssoidea Strain VB512170, Isolated from Monuments in India.</title>
        <authorList>
            <person name="Singh D."/>
            <person name="Chandrababunaidu M.M."/>
            <person name="Panda A."/>
            <person name="Sen D."/>
            <person name="Bhattacharyya S."/>
            <person name="Adhikary S.P."/>
            <person name="Tripathy S."/>
        </authorList>
    </citation>
    <scope>NUCLEOTIDE SEQUENCE [LARGE SCALE GENOMIC DNA]</scope>
    <source>
        <strain evidence="1 2">VB512170</strain>
    </source>
</reference>
<accession>A0A846H3H1</accession>
<organism evidence="1 2">
    <name type="scientific">Hassallia byssoidea VB512170</name>
    <dbReference type="NCBI Taxonomy" id="1304833"/>
    <lineage>
        <taxon>Bacteria</taxon>
        <taxon>Bacillati</taxon>
        <taxon>Cyanobacteriota</taxon>
        <taxon>Cyanophyceae</taxon>
        <taxon>Nostocales</taxon>
        <taxon>Tolypothrichaceae</taxon>
        <taxon>Hassallia</taxon>
    </lineage>
</organism>
<sequence length="95" mass="10785">MAMFFDGATDSLVTSVLNSIEWRIRYNLLEGRCPDSPAFRQVIPNVVDSRGVWLESGCFQIESAPISGEQKTTISWYSDEGEIRFRIIEITPPQD</sequence>
<name>A0A846H3H1_9CYAN</name>
<protein>
    <submittedName>
        <fullName evidence="1">Uncharacterized protein</fullName>
    </submittedName>
</protein>
<proteinExistence type="predicted"/>
<dbReference type="AlphaFoldDB" id="A0A846H3H1"/>
<dbReference type="EMBL" id="JTCM02000005">
    <property type="protein sequence ID" value="NEU71755.1"/>
    <property type="molecule type" value="Genomic_DNA"/>
</dbReference>
<evidence type="ECO:0000313" key="1">
    <source>
        <dbReference type="EMBL" id="NEU71755.1"/>
    </source>
</evidence>
<dbReference type="RefSeq" id="WP_039744600.1">
    <property type="nucleotide sequence ID" value="NZ_JTCM02000005.1"/>
</dbReference>
<evidence type="ECO:0000313" key="2">
    <source>
        <dbReference type="Proteomes" id="UP000031549"/>
    </source>
</evidence>
<keyword evidence="2" id="KW-1185">Reference proteome</keyword>
<gene>
    <name evidence="1" type="ORF">PI95_003930</name>
</gene>